<keyword evidence="7 8" id="KW-0238">DNA-binding</keyword>
<dbReference type="InterPro" id="IPR010921">
    <property type="entry name" value="Trp_repressor/repl_initiator"/>
</dbReference>
<evidence type="ECO:0000256" key="7">
    <source>
        <dbReference type="ARBA" id="ARBA00023125"/>
    </source>
</evidence>
<comment type="subunit">
    <text evidence="8">Oligomerizes as a right-handed, spiral filament on DNA at oriC.</text>
</comment>
<dbReference type="InterPro" id="IPR020591">
    <property type="entry name" value="Chromosome_initiator_DnaA-like"/>
</dbReference>
<dbReference type="InterPro" id="IPR003593">
    <property type="entry name" value="AAA+_ATPase"/>
</dbReference>
<comment type="similarity">
    <text evidence="1 8 11">Belongs to the DnaA family.</text>
</comment>
<dbReference type="PRINTS" id="PR00051">
    <property type="entry name" value="DNAA"/>
</dbReference>
<comment type="caution">
    <text evidence="14">The sequence shown here is derived from an EMBL/GenBank/DDBJ whole genome shotgun (WGS) entry which is preliminary data.</text>
</comment>
<evidence type="ECO:0000256" key="8">
    <source>
        <dbReference type="HAMAP-Rule" id="MF_00377"/>
    </source>
</evidence>
<dbReference type="Gene3D" id="1.10.8.60">
    <property type="match status" value="1"/>
</dbReference>
<dbReference type="GO" id="GO:0005737">
    <property type="term" value="C:cytoplasm"/>
    <property type="evidence" value="ECO:0007669"/>
    <property type="project" value="UniProtKB-SubCell"/>
</dbReference>
<dbReference type="GO" id="GO:0005524">
    <property type="term" value="F:ATP binding"/>
    <property type="evidence" value="ECO:0007669"/>
    <property type="project" value="UniProtKB-UniRule"/>
</dbReference>
<dbReference type="HAMAP" id="MF_00377">
    <property type="entry name" value="DnaA_bact"/>
    <property type="match status" value="1"/>
</dbReference>
<name>A0A1G2C4X5_9BACT</name>
<evidence type="ECO:0000256" key="5">
    <source>
        <dbReference type="ARBA" id="ARBA00022840"/>
    </source>
</evidence>
<dbReference type="Gene3D" id="3.30.300.180">
    <property type="match status" value="1"/>
</dbReference>
<feature type="binding site" evidence="8">
    <location>
        <position position="167"/>
    </location>
    <ligand>
        <name>ATP</name>
        <dbReference type="ChEBI" id="CHEBI:30616"/>
    </ligand>
</feature>
<dbReference type="InterPro" id="IPR001957">
    <property type="entry name" value="Chromosome_initiator_DnaA"/>
</dbReference>
<dbReference type="SUPFAM" id="SSF52540">
    <property type="entry name" value="P-loop containing nucleoside triphosphate hydrolases"/>
    <property type="match status" value="1"/>
</dbReference>
<dbReference type="SMART" id="SM00760">
    <property type="entry name" value="Bac_DnaA_C"/>
    <property type="match status" value="1"/>
</dbReference>
<dbReference type="AlphaFoldDB" id="A0A1G2C4X5"/>
<sequence>MDHDQLWQSALAEVELQISRPNFATWLKSSQLLSTEEGVALVALPNVFAKEWVEKKYCKIILGAIRAIDVSTKKVEFVVRNASAPVSAPRSRSSLPSAIGAEKTEKQLIFSEFKVDPATNLNPRYTFATFVVGSSNELAHAAAMAVVKEVGTKYNPLFIYGGTGLGKTHLIQAIGNEIKQLYRDNVRVKYVPSERFASEVVAALQTRRWNELKDKYRNVDVLIIDDIQFIGGKEKTEEEFFHTFNALYENSKQIIISSDRPPTAIPTLQERLRSRFQGGMIVDVNYPDYEMRMAIIKTKLQENGRLLTDDLVGVIADHVRKNIRELEGILNKIFFYQDTKGMTLTDELIKEIIDTTIQKPTKNITVPHVLKAVADFFEVSPADIVGRCRKREIVEPRQVSMYLLRDMLEMSYPFIGEKVGKRDHTTAIHACEKIAHEINKNASLNQKVLLIKDAIYKNA</sequence>
<keyword evidence="3 8" id="KW-0235">DNA replication</keyword>
<dbReference type="InterPro" id="IPR027417">
    <property type="entry name" value="P-loop_NTPase"/>
</dbReference>
<dbReference type="SMART" id="SM00382">
    <property type="entry name" value="AAA"/>
    <property type="match status" value="1"/>
</dbReference>
<evidence type="ECO:0000259" key="13">
    <source>
        <dbReference type="SMART" id="SM00760"/>
    </source>
</evidence>
<dbReference type="GO" id="GO:0003688">
    <property type="term" value="F:DNA replication origin binding"/>
    <property type="evidence" value="ECO:0007669"/>
    <property type="project" value="UniProtKB-UniRule"/>
</dbReference>
<comment type="subcellular location">
    <subcellularLocation>
        <location evidence="8">Cytoplasm</location>
    </subcellularLocation>
</comment>
<feature type="binding site" evidence="8">
    <location>
        <position position="164"/>
    </location>
    <ligand>
        <name>ATP</name>
        <dbReference type="ChEBI" id="CHEBI:30616"/>
    </ligand>
</feature>
<feature type="domain" description="Chromosomal replication initiator DnaA C-terminal" evidence="13">
    <location>
        <begin position="365"/>
        <end position="434"/>
    </location>
</feature>
<keyword evidence="5 8" id="KW-0067">ATP-binding</keyword>
<dbReference type="GO" id="GO:0006275">
    <property type="term" value="P:regulation of DNA replication"/>
    <property type="evidence" value="ECO:0007669"/>
    <property type="project" value="UniProtKB-UniRule"/>
</dbReference>
<keyword evidence="2 8" id="KW-0963">Cytoplasm</keyword>
<evidence type="ECO:0000256" key="1">
    <source>
        <dbReference type="ARBA" id="ARBA00006583"/>
    </source>
</evidence>
<dbReference type="Pfam" id="PF00308">
    <property type="entry name" value="Bac_DnaA"/>
    <property type="match status" value="1"/>
</dbReference>
<dbReference type="PANTHER" id="PTHR30050:SF2">
    <property type="entry name" value="CHROMOSOMAL REPLICATION INITIATOR PROTEIN DNAA"/>
    <property type="match status" value="1"/>
</dbReference>
<keyword evidence="4 8" id="KW-0547">Nucleotide-binding</keyword>
<evidence type="ECO:0000256" key="9">
    <source>
        <dbReference type="NCBIfam" id="TIGR00362"/>
    </source>
</evidence>
<dbReference type="Gene3D" id="1.10.1750.10">
    <property type="match status" value="1"/>
</dbReference>
<dbReference type="Proteomes" id="UP000176349">
    <property type="component" value="Unassembled WGS sequence"/>
</dbReference>
<dbReference type="GO" id="GO:0005886">
    <property type="term" value="C:plasma membrane"/>
    <property type="evidence" value="ECO:0007669"/>
    <property type="project" value="TreeGrafter"/>
</dbReference>
<feature type="binding site" evidence="8">
    <location>
        <position position="166"/>
    </location>
    <ligand>
        <name>ATP</name>
        <dbReference type="ChEBI" id="CHEBI:30616"/>
    </ligand>
</feature>
<evidence type="ECO:0000256" key="4">
    <source>
        <dbReference type="ARBA" id="ARBA00022741"/>
    </source>
</evidence>
<dbReference type="Pfam" id="PF08299">
    <property type="entry name" value="Bac_DnaA_C"/>
    <property type="match status" value="1"/>
</dbReference>
<dbReference type="FunFam" id="3.40.50.300:FF:000668">
    <property type="entry name" value="Chromosomal replication initiator protein DnaA"/>
    <property type="match status" value="1"/>
</dbReference>
<dbReference type="Pfam" id="PF11638">
    <property type="entry name" value="DnaA_N"/>
    <property type="match status" value="1"/>
</dbReference>
<comment type="domain">
    <text evidence="8">Domain I is involved in oligomerization and binding regulators, domain II is flexibile and of varying length in different bacteria, domain III forms the AAA+ region, while domain IV binds dsDNA.</text>
</comment>
<dbReference type="InterPro" id="IPR013159">
    <property type="entry name" value="DnaA_C"/>
</dbReference>
<evidence type="ECO:0000256" key="11">
    <source>
        <dbReference type="RuleBase" id="RU004227"/>
    </source>
</evidence>
<gene>
    <name evidence="8" type="primary">dnaA</name>
    <name evidence="14" type="ORF">A2128_02670</name>
</gene>
<protein>
    <recommendedName>
        <fullName evidence="8 9">Chromosomal replication initiator protein DnaA</fullName>
    </recommendedName>
</protein>
<dbReference type="Gene3D" id="3.40.50.300">
    <property type="entry name" value="P-loop containing nucleotide triphosphate hydrolases"/>
    <property type="match status" value="1"/>
</dbReference>
<dbReference type="InterPro" id="IPR013317">
    <property type="entry name" value="DnaA_dom"/>
</dbReference>
<dbReference type="InterPro" id="IPR024633">
    <property type="entry name" value="DnaA_N_dom"/>
</dbReference>
<evidence type="ECO:0000313" key="14">
    <source>
        <dbReference type="EMBL" id="OGY96464.1"/>
    </source>
</evidence>
<evidence type="ECO:0000259" key="12">
    <source>
        <dbReference type="SMART" id="SM00382"/>
    </source>
</evidence>
<dbReference type="EMBL" id="MHKV01000045">
    <property type="protein sequence ID" value="OGY96464.1"/>
    <property type="molecule type" value="Genomic_DNA"/>
</dbReference>
<keyword evidence="6 8" id="KW-0446">Lipid-binding</keyword>
<comment type="caution">
    <text evidence="8">Lacks conserved residue(s) required for the propagation of feature annotation.</text>
</comment>
<feature type="region of interest" description="Domain I, interacts with DnaA modulators" evidence="8">
    <location>
        <begin position="1"/>
        <end position="83"/>
    </location>
</feature>
<evidence type="ECO:0000256" key="2">
    <source>
        <dbReference type="ARBA" id="ARBA00022490"/>
    </source>
</evidence>
<feature type="binding site" evidence="8">
    <location>
        <position position="168"/>
    </location>
    <ligand>
        <name>ATP</name>
        <dbReference type="ChEBI" id="CHEBI:30616"/>
    </ligand>
</feature>
<comment type="function">
    <text evidence="8 10">Plays an essential role in the initiation and regulation of chromosomal replication. ATP-DnaA binds to the origin of replication (oriC) to initiate formation of the DNA replication initiation complex once per cell cycle. Binds the DnaA box (a 9 base pair repeat at the origin) and separates the double-stranded (ds)DNA. Forms a right-handed helical filament on oriC DNA; dsDNA binds to the exterior of the filament while single-stranded (ss)DNA is stabiized in the filament's interior. The ATP-DnaA-oriC complex binds and stabilizes one strand of the AT-rich DNA unwinding element (DUE), permitting loading of DNA polymerase. After initiation quickly degrades to an ADP-DnaA complex that is not apt for DNA replication. Binds acidic phospholipids.</text>
</comment>
<organism evidence="14 15">
    <name type="scientific">Candidatus Liptonbacteria bacterium GWC1_60_9</name>
    <dbReference type="NCBI Taxonomy" id="1798645"/>
    <lineage>
        <taxon>Bacteria</taxon>
        <taxon>Candidatus Liptoniibacteriota</taxon>
    </lineage>
</organism>
<feature type="region of interest" description="Domain IV, binds dsDNA" evidence="8">
    <location>
        <begin position="338"/>
        <end position="459"/>
    </location>
</feature>
<dbReference type="GO" id="GO:0006270">
    <property type="term" value="P:DNA replication initiation"/>
    <property type="evidence" value="ECO:0007669"/>
    <property type="project" value="UniProtKB-UniRule"/>
</dbReference>
<dbReference type="CDD" id="cd00009">
    <property type="entry name" value="AAA"/>
    <property type="match status" value="1"/>
</dbReference>
<dbReference type="CDD" id="cd06571">
    <property type="entry name" value="Bac_DnaA_C"/>
    <property type="match status" value="1"/>
</dbReference>
<feature type="domain" description="AAA+ ATPase" evidence="12">
    <location>
        <begin position="153"/>
        <end position="287"/>
    </location>
</feature>
<dbReference type="InterPro" id="IPR038454">
    <property type="entry name" value="DnaA_N_sf"/>
</dbReference>
<dbReference type="PANTHER" id="PTHR30050">
    <property type="entry name" value="CHROMOSOMAL REPLICATION INITIATOR PROTEIN DNAA"/>
    <property type="match status" value="1"/>
</dbReference>
<reference evidence="14 15" key="1">
    <citation type="journal article" date="2016" name="Nat. Commun.">
        <title>Thousands of microbial genomes shed light on interconnected biogeochemical processes in an aquifer system.</title>
        <authorList>
            <person name="Anantharaman K."/>
            <person name="Brown C.T."/>
            <person name="Hug L.A."/>
            <person name="Sharon I."/>
            <person name="Castelle C.J."/>
            <person name="Probst A.J."/>
            <person name="Thomas B.C."/>
            <person name="Singh A."/>
            <person name="Wilkins M.J."/>
            <person name="Karaoz U."/>
            <person name="Brodie E.L."/>
            <person name="Williams K.H."/>
            <person name="Hubbard S.S."/>
            <person name="Banfield J.F."/>
        </authorList>
    </citation>
    <scope>NUCLEOTIDE SEQUENCE [LARGE SCALE GENOMIC DNA]</scope>
</reference>
<dbReference type="NCBIfam" id="TIGR00362">
    <property type="entry name" value="DnaA"/>
    <property type="match status" value="1"/>
</dbReference>
<evidence type="ECO:0000256" key="3">
    <source>
        <dbReference type="ARBA" id="ARBA00022705"/>
    </source>
</evidence>
<accession>A0A1G2C4X5</accession>
<evidence type="ECO:0000256" key="10">
    <source>
        <dbReference type="RuleBase" id="RU000577"/>
    </source>
</evidence>
<dbReference type="SUPFAM" id="SSF48295">
    <property type="entry name" value="TrpR-like"/>
    <property type="match status" value="1"/>
</dbReference>
<proteinExistence type="inferred from homology"/>
<evidence type="ECO:0000313" key="15">
    <source>
        <dbReference type="Proteomes" id="UP000176349"/>
    </source>
</evidence>
<dbReference type="GO" id="GO:0008289">
    <property type="term" value="F:lipid binding"/>
    <property type="evidence" value="ECO:0007669"/>
    <property type="project" value="UniProtKB-KW"/>
</dbReference>
<evidence type="ECO:0000256" key="6">
    <source>
        <dbReference type="ARBA" id="ARBA00023121"/>
    </source>
</evidence>